<protein>
    <submittedName>
        <fullName evidence="1">Uncharacterized protein</fullName>
    </submittedName>
</protein>
<organism evidence="1 2">
    <name type="scientific">Cerrena zonata</name>
    <dbReference type="NCBI Taxonomy" id="2478898"/>
    <lineage>
        <taxon>Eukaryota</taxon>
        <taxon>Fungi</taxon>
        <taxon>Dikarya</taxon>
        <taxon>Basidiomycota</taxon>
        <taxon>Agaricomycotina</taxon>
        <taxon>Agaricomycetes</taxon>
        <taxon>Polyporales</taxon>
        <taxon>Cerrenaceae</taxon>
        <taxon>Cerrena</taxon>
    </lineage>
</organism>
<sequence>MWLNFEKEEMYNFSAKDAIVDSFMFSMIIDSTVKCSSFTEEGENDIDTIHINFIGLQIRSCEGGDRQGGSGANGSRAG</sequence>
<dbReference type="EMBL" id="JASBNA010000003">
    <property type="protein sequence ID" value="KAK7692996.1"/>
    <property type="molecule type" value="Genomic_DNA"/>
</dbReference>
<evidence type="ECO:0000313" key="2">
    <source>
        <dbReference type="Proteomes" id="UP001385951"/>
    </source>
</evidence>
<evidence type="ECO:0000313" key="1">
    <source>
        <dbReference type="EMBL" id="KAK7692996.1"/>
    </source>
</evidence>
<reference evidence="1 2" key="1">
    <citation type="submission" date="2022-09" db="EMBL/GenBank/DDBJ databases">
        <authorList>
            <person name="Palmer J.M."/>
        </authorList>
    </citation>
    <scope>NUCLEOTIDE SEQUENCE [LARGE SCALE GENOMIC DNA]</scope>
    <source>
        <strain evidence="1 2">DSM 7382</strain>
    </source>
</reference>
<proteinExistence type="predicted"/>
<comment type="caution">
    <text evidence="1">The sequence shown here is derived from an EMBL/GenBank/DDBJ whole genome shotgun (WGS) entry which is preliminary data.</text>
</comment>
<name>A0AAW0GK33_9APHY</name>
<accession>A0AAW0GK33</accession>
<keyword evidence="2" id="KW-1185">Reference proteome</keyword>
<gene>
    <name evidence="1" type="ORF">QCA50_002561</name>
</gene>
<dbReference type="Proteomes" id="UP001385951">
    <property type="component" value="Unassembled WGS sequence"/>
</dbReference>
<dbReference type="AlphaFoldDB" id="A0AAW0GK33"/>